<protein>
    <submittedName>
        <fullName evidence="1">HAD family hydrolase</fullName>
    </submittedName>
</protein>
<accession>A0A344U344</accession>
<dbReference type="PANTHER" id="PTHR43481">
    <property type="entry name" value="FRUCTOSE-1-PHOSPHATE PHOSPHATASE"/>
    <property type="match status" value="1"/>
</dbReference>
<dbReference type="Pfam" id="PF00702">
    <property type="entry name" value="Hydrolase"/>
    <property type="match status" value="1"/>
</dbReference>
<dbReference type="Proteomes" id="UP000252004">
    <property type="component" value="Chromosome"/>
</dbReference>
<dbReference type="Gene3D" id="3.40.50.1000">
    <property type="entry name" value="HAD superfamily/HAD-like"/>
    <property type="match status" value="1"/>
</dbReference>
<dbReference type="Gene3D" id="1.10.150.240">
    <property type="entry name" value="Putative phosphatase, domain 2"/>
    <property type="match status" value="1"/>
</dbReference>
<sequence length="227" mass="23396">MSDIPTSALLFDMDGTLVDSTGLVESTWAGFCTRHGLDLAEVLAYAHGRPTRETVGRFLADPPLAESETRRLVAHEESETSGITAVPGAAELLAALPPGSWAVVTSAGRRLAEVRMAAAGLPLPALMVTADDVEHGKPHPEGFLRAAAALGADPASTLVFEDSPAGVRAGLDSGARTIVIGGLTAHDGEAERYPDFRGFRAAASPAGPARLVLTTPEPAAARTGEGR</sequence>
<dbReference type="AlphaFoldDB" id="A0A344U344"/>
<keyword evidence="2" id="KW-1185">Reference proteome</keyword>
<evidence type="ECO:0000313" key="1">
    <source>
        <dbReference type="EMBL" id="AXE25315.1"/>
    </source>
</evidence>
<dbReference type="SFLD" id="SFLDS00003">
    <property type="entry name" value="Haloacid_Dehalogenase"/>
    <property type="match status" value="1"/>
</dbReference>
<dbReference type="InterPro" id="IPR023214">
    <property type="entry name" value="HAD_sf"/>
</dbReference>
<proteinExistence type="predicted"/>
<dbReference type="EMBL" id="CP030862">
    <property type="protein sequence ID" value="AXE25315.1"/>
    <property type="molecule type" value="Genomic_DNA"/>
</dbReference>
<reference evidence="1 2" key="1">
    <citation type="submission" date="2018-01" db="EMBL/GenBank/DDBJ databases">
        <title>Draft genome Sequence of streptomyces globosus LZH-48.</title>
        <authorList>
            <person name="Ran K."/>
            <person name="Li Z."/>
            <person name="Wei S."/>
            <person name="Dong R."/>
        </authorList>
    </citation>
    <scope>NUCLEOTIDE SEQUENCE [LARGE SCALE GENOMIC DNA]</scope>
    <source>
        <strain evidence="1 2">LZH-48</strain>
    </source>
</reference>
<name>A0A344U344_9ACTN</name>
<organism evidence="1 2">
    <name type="scientific">Streptomyces globosus</name>
    <dbReference type="NCBI Taxonomy" id="68209"/>
    <lineage>
        <taxon>Bacteria</taxon>
        <taxon>Bacillati</taxon>
        <taxon>Actinomycetota</taxon>
        <taxon>Actinomycetes</taxon>
        <taxon>Kitasatosporales</taxon>
        <taxon>Streptomycetaceae</taxon>
        <taxon>Streptomyces</taxon>
    </lineage>
</organism>
<dbReference type="InterPro" id="IPR023198">
    <property type="entry name" value="PGP-like_dom2"/>
</dbReference>
<dbReference type="InterPro" id="IPR036412">
    <property type="entry name" value="HAD-like_sf"/>
</dbReference>
<dbReference type="OrthoDB" id="9800058at2"/>
<keyword evidence="1" id="KW-0378">Hydrolase</keyword>
<dbReference type="RefSeq" id="WP_114056501.1">
    <property type="nucleotide sequence ID" value="NZ_CP030862.1"/>
</dbReference>
<gene>
    <name evidence="1" type="ORF">C0216_19340</name>
</gene>
<dbReference type="InterPro" id="IPR051806">
    <property type="entry name" value="HAD-like_SPP"/>
</dbReference>
<dbReference type="SFLD" id="SFLDG01129">
    <property type="entry name" value="C1.5:_HAD__Beta-PGM__Phosphata"/>
    <property type="match status" value="1"/>
</dbReference>
<dbReference type="InterPro" id="IPR006439">
    <property type="entry name" value="HAD-SF_hydro_IA"/>
</dbReference>
<evidence type="ECO:0000313" key="2">
    <source>
        <dbReference type="Proteomes" id="UP000252004"/>
    </source>
</evidence>
<dbReference type="NCBIfam" id="TIGR01509">
    <property type="entry name" value="HAD-SF-IA-v3"/>
    <property type="match status" value="1"/>
</dbReference>
<dbReference type="PANTHER" id="PTHR43481:SF4">
    <property type="entry name" value="GLYCEROL-1-PHOSPHATE PHOSPHOHYDROLASE 1-RELATED"/>
    <property type="match status" value="1"/>
</dbReference>
<dbReference type="SUPFAM" id="SSF56784">
    <property type="entry name" value="HAD-like"/>
    <property type="match status" value="1"/>
</dbReference>
<dbReference type="KEGG" id="sgz:C0216_19340"/>
<dbReference type="GO" id="GO:0050308">
    <property type="term" value="F:sugar-phosphatase activity"/>
    <property type="evidence" value="ECO:0007669"/>
    <property type="project" value="TreeGrafter"/>
</dbReference>